<accession>A0A139AZE7</accession>
<dbReference type="STRING" id="1344416.A0A139AZE7"/>
<name>A0A139AZE7_GONPJ</name>
<keyword evidence="1" id="KW-1133">Transmembrane helix</keyword>
<dbReference type="Pfam" id="PF07969">
    <property type="entry name" value="Amidohydro_3"/>
    <property type="match status" value="1"/>
</dbReference>
<protein>
    <recommendedName>
        <fullName evidence="2">Amidohydrolase 3 domain-containing protein</fullName>
    </recommendedName>
</protein>
<dbReference type="InterPro" id="IPR011059">
    <property type="entry name" value="Metal-dep_hydrolase_composite"/>
</dbReference>
<dbReference type="InterPro" id="IPR013108">
    <property type="entry name" value="Amidohydro_3"/>
</dbReference>
<keyword evidence="1" id="KW-0472">Membrane</keyword>
<dbReference type="PANTHER" id="PTHR22642:SF2">
    <property type="entry name" value="PROTEIN LONG AFTER FAR-RED 3"/>
    <property type="match status" value="1"/>
</dbReference>
<dbReference type="InterPro" id="IPR032466">
    <property type="entry name" value="Metal_Hydrolase"/>
</dbReference>
<dbReference type="OMA" id="VAWVGSE"/>
<dbReference type="SUPFAM" id="SSF51338">
    <property type="entry name" value="Composite domain of metallo-dependent hydrolases"/>
    <property type="match status" value="1"/>
</dbReference>
<evidence type="ECO:0000313" key="4">
    <source>
        <dbReference type="Proteomes" id="UP000070544"/>
    </source>
</evidence>
<evidence type="ECO:0000256" key="1">
    <source>
        <dbReference type="SAM" id="Phobius"/>
    </source>
</evidence>
<reference evidence="3 4" key="1">
    <citation type="journal article" date="2015" name="Genome Biol. Evol.">
        <title>Phylogenomic analyses indicate that early fungi evolved digesting cell walls of algal ancestors of land plants.</title>
        <authorList>
            <person name="Chang Y."/>
            <person name="Wang S."/>
            <person name="Sekimoto S."/>
            <person name="Aerts A.L."/>
            <person name="Choi C."/>
            <person name="Clum A."/>
            <person name="LaButti K.M."/>
            <person name="Lindquist E.A."/>
            <person name="Yee Ngan C."/>
            <person name="Ohm R.A."/>
            <person name="Salamov A.A."/>
            <person name="Grigoriev I.V."/>
            <person name="Spatafora J.W."/>
            <person name="Berbee M.L."/>
        </authorList>
    </citation>
    <scope>NUCLEOTIDE SEQUENCE [LARGE SCALE GENOMIC DNA]</scope>
    <source>
        <strain evidence="3 4">JEL478</strain>
    </source>
</reference>
<dbReference type="OrthoDB" id="3501663at2759"/>
<evidence type="ECO:0000259" key="2">
    <source>
        <dbReference type="Pfam" id="PF07969"/>
    </source>
</evidence>
<dbReference type="CDD" id="cd01300">
    <property type="entry name" value="YtcJ_like"/>
    <property type="match status" value="1"/>
</dbReference>
<dbReference type="InterPro" id="IPR033932">
    <property type="entry name" value="YtcJ-like"/>
</dbReference>
<dbReference type="GO" id="GO:0016810">
    <property type="term" value="F:hydrolase activity, acting on carbon-nitrogen (but not peptide) bonds"/>
    <property type="evidence" value="ECO:0007669"/>
    <property type="project" value="InterPro"/>
</dbReference>
<dbReference type="Gene3D" id="2.30.40.10">
    <property type="entry name" value="Urease, subunit C, domain 1"/>
    <property type="match status" value="1"/>
</dbReference>
<feature type="transmembrane region" description="Helical" evidence="1">
    <location>
        <begin position="49"/>
        <end position="69"/>
    </location>
</feature>
<sequence length="648" mass="72693">MESARRRRPDQDERTRQELLAALEEIRASDGPRMTEIRQKAYKQAMDSLRSNVMMMLALLALAFVWWGFKQYNRGNEPSIHARGAFVIHGAKIYTVDNSLPIAGAFAVKDGRFFKVAKTLSDLNLTKEWEHVPRISLANTSYIVTPGFTDAHAHLIGLGKFLDECNLVGAMSPAEVRNRLRDHINKRGDQFLDDRGEPKHGRWLVGRGWDQTKFPTGEFPSTSDLDSDPLLRRFPIVLMRIDYHAYWLNNLSISLTINKNPTLRSNLTVPGGHIYTMLSGQPSGIFMDAAMSFVDRAKPESEISDDIDAIEKAGKLLLQKGITSYHDAMLTKRDVETFKLAVEQSRLPVRCYGMLLCDPPETFCGDSVERIDDYLGQGKFRLRAVKQFLDGALGSWGAAMWEPYEDKPDQDGIMRLGKDALKEITAKWIDAGWQVCTHAIGDRANSYALDAYEHAIRRFNNTSNTTAAGQALRLRIEHAQIVRDQDVDRFVDFGIIPSVQPSHATSDMMYAEKRIGQQRRETAYRWKSFLKRGVQALPLGSDFPVEHFDPLLGFYAAVTRLDSKGQSPDGPLGWTPKELLSREEALRGFTVDAAYASFQENVMGSIQPQKYADFVVWNGDIMSLPVSSLLAVAPVATYVGGALAHGKI</sequence>
<feature type="domain" description="Amidohydrolase 3" evidence="2">
    <location>
        <begin position="143"/>
        <end position="642"/>
    </location>
</feature>
<dbReference type="Gene3D" id="3.20.20.140">
    <property type="entry name" value="Metal-dependent hydrolases"/>
    <property type="match status" value="1"/>
</dbReference>
<dbReference type="Proteomes" id="UP000070544">
    <property type="component" value="Unassembled WGS sequence"/>
</dbReference>
<organism evidence="3 4">
    <name type="scientific">Gonapodya prolifera (strain JEL478)</name>
    <name type="common">Monoblepharis prolifera</name>
    <dbReference type="NCBI Taxonomy" id="1344416"/>
    <lineage>
        <taxon>Eukaryota</taxon>
        <taxon>Fungi</taxon>
        <taxon>Fungi incertae sedis</taxon>
        <taxon>Chytridiomycota</taxon>
        <taxon>Chytridiomycota incertae sedis</taxon>
        <taxon>Monoblepharidomycetes</taxon>
        <taxon>Monoblepharidales</taxon>
        <taxon>Gonapodyaceae</taxon>
        <taxon>Gonapodya</taxon>
    </lineage>
</organism>
<dbReference type="AlphaFoldDB" id="A0A139AZE7"/>
<keyword evidence="4" id="KW-1185">Reference proteome</keyword>
<gene>
    <name evidence="3" type="ORF">M427DRAFT_118087</name>
</gene>
<dbReference type="Gene3D" id="3.10.310.70">
    <property type="match status" value="1"/>
</dbReference>
<dbReference type="PANTHER" id="PTHR22642">
    <property type="entry name" value="IMIDAZOLONEPROPIONASE"/>
    <property type="match status" value="1"/>
</dbReference>
<proteinExistence type="predicted"/>
<dbReference type="EMBL" id="KQ965731">
    <property type="protein sequence ID" value="KXS22084.1"/>
    <property type="molecule type" value="Genomic_DNA"/>
</dbReference>
<keyword evidence="1" id="KW-0812">Transmembrane</keyword>
<dbReference type="SUPFAM" id="SSF51556">
    <property type="entry name" value="Metallo-dependent hydrolases"/>
    <property type="match status" value="1"/>
</dbReference>
<evidence type="ECO:0000313" key="3">
    <source>
        <dbReference type="EMBL" id="KXS22084.1"/>
    </source>
</evidence>